<name>A0AAU9KT43_9STRA</name>
<protein>
    <submittedName>
        <fullName evidence="2">Uncharacterized protein</fullName>
    </submittedName>
</protein>
<feature type="compositionally biased region" description="Polar residues" evidence="1">
    <location>
        <begin position="141"/>
        <end position="154"/>
    </location>
</feature>
<organism evidence="2 5">
    <name type="scientific">Peronospora belbahrii</name>
    <dbReference type="NCBI Taxonomy" id="622444"/>
    <lineage>
        <taxon>Eukaryota</taxon>
        <taxon>Sar</taxon>
        <taxon>Stramenopiles</taxon>
        <taxon>Oomycota</taxon>
        <taxon>Peronosporomycetes</taxon>
        <taxon>Peronosporales</taxon>
        <taxon>Peronosporaceae</taxon>
        <taxon>Peronospora</taxon>
    </lineage>
</organism>
<feature type="region of interest" description="Disordered" evidence="1">
    <location>
        <begin position="1"/>
        <end position="172"/>
    </location>
</feature>
<evidence type="ECO:0000313" key="2">
    <source>
        <dbReference type="EMBL" id="CAH0475347.1"/>
    </source>
</evidence>
<dbReference type="EMBL" id="CAKLCB010000371">
    <property type="protein sequence ID" value="CAH0520802.1"/>
    <property type="molecule type" value="Genomic_DNA"/>
</dbReference>
<proteinExistence type="predicted"/>
<sequence length="172" mass="18427">MYSRPSAADSRFGANSYRLKPDENRRPNFSRSEPALSSFDVDMKDVSATSGRVYRASPAPPTASSSFGQNRQALRERPTGTYRPSAISRLMAPTASSLAHRTTSRLTPSSSNGSTMPSYARPTASSTIGRHQVSRIPSAPTKKSTYGSGTNRFQSSVSASAASSMPRRSSVL</sequence>
<evidence type="ECO:0000313" key="5">
    <source>
        <dbReference type="Proteomes" id="UP001160483"/>
    </source>
</evidence>
<dbReference type="Proteomes" id="UP001160483">
    <property type="component" value="Unassembled WGS sequence"/>
</dbReference>
<dbReference type="AlphaFoldDB" id="A0AAU9KT43"/>
<feature type="compositionally biased region" description="Polar residues" evidence="1">
    <location>
        <begin position="94"/>
        <end position="129"/>
    </location>
</feature>
<evidence type="ECO:0000256" key="1">
    <source>
        <dbReference type="SAM" id="MobiDB-lite"/>
    </source>
</evidence>
<evidence type="ECO:0000313" key="3">
    <source>
        <dbReference type="EMBL" id="CAH0520802.1"/>
    </source>
</evidence>
<evidence type="ECO:0000313" key="4">
    <source>
        <dbReference type="Proteomes" id="UP001158986"/>
    </source>
</evidence>
<feature type="compositionally biased region" description="Low complexity" evidence="1">
    <location>
        <begin position="155"/>
        <end position="172"/>
    </location>
</feature>
<keyword evidence="4" id="KW-1185">Reference proteome</keyword>
<comment type="caution">
    <text evidence="2">The sequence shown here is derived from an EMBL/GenBank/DDBJ whole genome shotgun (WGS) entry which is preliminary data.</text>
</comment>
<dbReference type="Proteomes" id="UP001158986">
    <property type="component" value="Unassembled WGS sequence"/>
</dbReference>
<dbReference type="EMBL" id="CAKKTJ010000124">
    <property type="protein sequence ID" value="CAH0475347.1"/>
    <property type="molecule type" value="Genomic_DNA"/>
</dbReference>
<reference evidence="2 4" key="1">
    <citation type="submission" date="2021-11" db="EMBL/GenBank/DDBJ databases">
        <authorList>
            <person name="Islam A."/>
            <person name="Islam S."/>
            <person name="Flora M.S."/>
            <person name="Rahman M."/>
            <person name="Ziaur R.M."/>
            <person name="Epstein J.H."/>
            <person name="Hassan M."/>
            <person name="Klassen M."/>
            <person name="Woodard K."/>
            <person name="Webb A."/>
            <person name="Webby R.J."/>
            <person name="El Zowalaty M.E."/>
        </authorList>
    </citation>
    <scope>NUCLEOTIDE SEQUENCE</scope>
    <source>
        <strain evidence="3">Pbs1</strain>
        <strain evidence="2">Pbs3</strain>
    </source>
</reference>
<gene>
    <name evidence="3" type="ORF">PBS001_LOCUS7267</name>
    <name evidence="2" type="ORF">PBS003_LOCUS2164</name>
</gene>
<accession>A0AAU9KT43</accession>